<dbReference type="Pfam" id="PF00012">
    <property type="entry name" value="HSP70"/>
    <property type="match status" value="1"/>
</dbReference>
<comment type="caution">
    <text evidence="4">The sequence shown here is derived from an EMBL/GenBank/DDBJ whole genome shotgun (WGS) entry which is preliminary data.</text>
</comment>
<evidence type="ECO:0000256" key="2">
    <source>
        <dbReference type="ARBA" id="ARBA00022840"/>
    </source>
</evidence>
<evidence type="ECO:0000313" key="5">
    <source>
        <dbReference type="Proteomes" id="UP000178449"/>
    </source>
</evidence>
<dbReference type="STRING" id="1817772.A2527_13670"/>
<accession>A0A1F6G5E1</accession>
<evidence type="ECO:0000256" key="3">
    <source>
        <dbReference type="RuleBase" id="RU003322"/>
    </source>
</evidence>
<name>A0A1F6G5E1_9PROT</name>
<evidence type="ECO:0000313" key="4">
    <source>
        <dbReference type="EMBL" id="OGG93325.1"/>
    </source>
</evidence>
<dbReference type="InterPro" id="IPR043129">
    <property type="entry name" value="ATPase_NBD"/>
</dbReference>
<dbReference type="EMBL" id="MFNE01000052">
    <property type="protein sequence ID" value="OGG93325.1"/>
    <property type="molecule type" value="Genomic_DNA"/>
</dbReference>
<dbReference type="GO" id="GO:0140662">
    <property type="term" value="F:ATP-dependent protein folding chaperone"/>
    <property type="evidence" value="ECO:0007669"/>
    <property type="project" value="InterPro"/>
</dbReference>
<proteinExistence type="inferred from homology"/>
<keyword evidence="2 3" id="KW-0067">ATP-binding</keyword>
<dbReference type="PANTHER" id="PTHR19375">
    <property type="entry name" value="HEAT SHOCK PROTEIN 70KDA"/>
    <property type="match status" value="1"/>
</dbReference>
<reference evidence="4 5" key="1">
    <citation type="journal article" date="2016" name="Nat. Commun.">
        <title>Thousands of microbial genomes shed light on interconnected biogeochemical processes in an aquifer system.</title>
        <authorList>
            <person name="Anantharaman K."/>
            <person name="Brown C.T."/>
            <person name="Hug L.A."/>
            <person name="Sharon I."/>
            <person name="Castelle C.J."/>
            <person name="Probst A.J."/>
            <person name="Thomas B.C."/>
            <person name="Singh A."/>
            <person name="Wilkins M.J."/>
            <person name="Karaoz U."/>
            <person name="Brodie E.L."/>
            <person name="Williams K.H."/>
            <person name="Hubbard S.S."/>
            <person name="Banfield J.F."/>
        </authorList>
    </citation>
    <scope>NUCLEOTIDE SEQUENCE [LARGE SCALE GENOMIC DNA]</scope>
</reference>
<dbReference type="Gene3D" id="3.90.640.10">
    <property type="entry name" value="Actin, Chain A, domain 4"/>
    <property type="match status" value="1"/>
</dbReference>
<gene>
    <name evidence="4" type="ORF">A2527_13670</name>
</gene>
<comment type="similarity">
    <text evidence="3">Belongs to the heat shock protein 70 family.</text>
</comment>
<sequence>MKLGIDFGTTHTVAAIADQGNFPVVFFSSPAGDWYDFFPSLIAIRAGETRFGFEAYEVIGDPQWTVIRSVKSLLKHIDRTKQLEIEGHSYGVLKLLVDYLSAFKRALRHASSIDSNPLSFKTSVAVPANTNNQQRFVTAEAFTSAGFDLLNMLNEPSAATMEYTSSVFKHVERSNKKYLLVYDLGGGTFDASIAEIQDKTHRIIATEGLENLGGDQFDEILAEMVLEQFNPRPELTFGERVRLLELAREKKEALTPQSRTILLEWHPNEGVPLLVRVPVKDYFDRCEPLVQKTVEVVQNLAKRIDSSNDLEEFSAIYLVGGMSSFPLIARNLKHIYGQHKVKKSHHCNSAVAIGLAILSDRESEIRLQESLTRHFGLWREADDGESLVFDRLFEKDQPLPPRGEPALVLRRRYRPSHNIGIFRFQECGFIEDDRPAGLVTVWNQILFSFAPGLEGTNLLGLEVTRYEHPFDFEVEEIYSLSAEGEISFKIINHHTGYSETFQLTRTSGIG</sequence>
<dbReference type="PRINTS" id="PR00301">
    <property type="entry name" value="HEATSHOCK70"/>
</dbReference>
<dbReference type="Gene3D" id="3.30.420.40">
    <property type="match status" value="2"/>
</dbReference>
<dbReference type="SUPFAM" id="SSF53067">
    <property type="entry name" value="Actin-like ATPase domain"/>
    <property type="match status" value="2"/>
</dbReference>
<dbReference type="InterPro" id="IPR013126">
    <property type="entry name" value="Hsp_70_fam"/>
</dbReference>
<evidence type="ECO:0000256" key="1">
    <source>
        <dbReference type="ARBA" id="ARBA00022741"/>
    </source>
</evidence>
<dbReference type="AlphaFoldDB" id="A0A1F6G5E1"/>
<protein>
    <recommendedName>
        <fullName evidence="6">Hsp70 family protein</fullName>
    </recommendedName>
</protein>
<keyword evidence="1 3" id="KW-0547">Nucleotide-binding</keyword>
<dbReference type="GO" id="GO:0005524">
    <property type="term" value="F:ATP binding"/>
    <property type="evidence" value="ECO:0007669"/>
    <property type="project" value="UniProtKB-KW"/>
</dbReference>
<organism evidence="4 5">
    <name type="scientific">Candidatus Lambdaproteobacteria bacterium RIFOXYD2_FULL_50_16</name>
    <dbReference type="NCBI Taxonomy" id="1817772"/>
    <lineage>
        <taxon>Bacteria</taxon>
        <taxon>Pseudomonadati</taxon>
        <taxon>Pseudomonadota</taxon>
        <taxon>Candidatus Lambdaproteobacteria</taxon>
    </lineage>
</organism>
<dbReference type="Proteomes" id="UP000178449">
    <property type="component" value="Unassembled WGS sequence"/>
</dbReference>
<evidence type="ECO:0008006" key="6">
    <source>
        <dbReference type="Google" id="ProtNLM"/>
    </source>
</evidence>